<dbReference type="Gene3D" id="3.40.50.300">
    <property type="entry name" value="P-loop containing nucleotide triphosphate hydrolases"/>
    <property type="match status" value="1"/>
</dbReference>
<evidence type="ECO:0000256" key="5">
    <source>
        <dbReference type="ARBA" id="ARBA00023014"/>
    </source>
</evidence>
<keyword evidence="5 6" id="KW-0411">Iron-sulfur</keyword>
<keyword evidence="3 6" id="KW-0067">ATP-binding</keyword>
<keyword evidence="6" id="KW-0378">Hydrolase</keyword>
<accession>A0ABU0W601</accession>
<gene>
    <name evidence="7" type="primary">apbC</name>
    <name evidence="7" type="ORF">RBH19_06185</name>
</gene>
<dbReference type="PANTHER" id="PTHR42961">
    <property type="entry name" value="IRON-SULFUR PROTEIN NUBPL"/>
    <property type="match status" value="1"/>
</dbReference>
<protein>
    <recommendedName>
        <fullName evidence="6">Iron-sulfur cluster carrier protein</fullName>
    </recommendedName>
</protein>
<dbReference type="SUPFAM" id="SSF52540">
    <property type="entry name" value="P-loop containing nucleoside triphosphate hydrolases"/>
    <property type="match status" value="1"/>
</dbReference>
<dbReference type="CDD" id="cd02037">
    <property type="entry name" value="Mrp_NBP35"/>
    <property type="match status" value="1"/>
</dbReference>
<dbReference type="RefSeq" id="WP_306727954.1">
    <property type="nucleotide sequence ID" value="NZ_JAVDDT010000003.1"/>
</dbReference>
<dbReference type="InterPro" id="IPR019591">
    <property type="entry name" value="Mrp/NBP35_ATP-bd"/>
</dbReference>
<dbReference type="NCBIfam" id="NF008669">
    <property type="entry name" value="PRK11670.1"/>
    <property type="match status" value="1"/>
</dbReference>
<keyword evidence="1 6" id="KW-0479">Metal-binding</keyword>
<reference evidence="7 8" key="1">
    <citation type="submission" date="2023-08" db="EMBL/GenBank/DDBJ databases">
        <title>Whole-genome sequencing of halo(alkali)philic microorganisms from hypersaline lakes.</title>
        <authorList>
            <person name="Sorokin D.Y."/>
            <person name="Abbas B."/>
            <person name="Merkel A.Y."/>
        </authorList>
    </citation>
    <scope>NUCLEOTIDE SEQUENCE [LARGE SCALE GENOMIC DNA]</scope>
    <source>
        <strain evidence="7 8">AB-CW4</strain>
    </source>
</reference>
<dbReference type="PROSITE" id="PS01215">
    <property type="entry name" value="MRP"/>
    <property type="match status" value="1"/>
</dbReference>
<evidence type="ECO:0000256" key="1">
    <source>
        <dbReference type="ARBA" id="ARBA00022723"/>
    </source>
</evidence>
<comment type="function">
    <text evidence="6">Binds and transfers iron-sulfur (Fe-S) clusters to target apoproteins. Can hydrolyze ATP.</text>
</comment>
<dbReference type="InterPro" id="IPR000808">
    <property type="entry name" value="Mrp-like_CS"/>
</dbReference>
<comment type="subunit">
    <text evidence="6">Homodimer.</text>
</comment>
<organism evidence="7 8">
    <name type="scientific">Natronospira bacteriovora</name>
    <dbReference type="NCBI Taxonomy" id="3069753"/>
    <lineage>
        <taxon>Bacteria</taxon>
        <taxon>Pseudomonadati</taxon>
        <taxon>Pseudomonadota</taxon>
        <taxon>Gammaproteobacteria</taxon>
        <taxon>Natronospirales</taxon>
        <taxon>Natronospiraceae</taxon>
        <taxon>Natronospira</taxon>
    </lineage>
</organism>
<keyword evidence="4 6" id="KW-0408">Iron</keyword>
<dbReference type="InterPro" id="IPR033756">
    <property type="entry name" value="YlxH/NBP35"/>
</dbReference>
<sequence length="359" mass="38111">MSREILDRLEPLLADFDDPILGRALTGARVTVETESPLALRLTLGYPAAGIREPLAEAVADWLGNRLGEPAAVEIDWDIASHAVQGSLRPMAGVKNIIAVASGKGGVGKSTTTANLALALAAEGASVAVLDADIYGPSQPQMLGASGRPTTRDGKTMQPLEAHGLKIMSVGFLMDPEQPMVWRGPMVTQALNQLISDTDWGEVDYLLVDMPPGTGDIQLTLAQRVPVSGAVIVTTPQEISLLDARKGLKMFQKVDVRVLGIVENMSTHVCSQCGHEEHVFGEGGGQRLAAQFDTPLLGSLPLDPRIREEVDSGRPTVAVEPAGAVAQRYRDMARRMARELATQGGEAEAAFPTISVVDD</sequence>
<dbReference type="InterPro" id="IPR027417">
    <property type="entry name" value="P-loop_NTPase"/>
</dbReference>
<comment type="similarity">
    <text evidence="6">Belongs to the Mrp/NBP35 ATP-binding proteins family.</text>
</comment>
<keyword evidence="8" id="KW-1185">Reference proteome</keyword>
<evidence type="ECO:0000313" key="7">
    <source>
        <dbReference type="EMBL" id="MDQ2069453.1"/>
    </source>
</evidence>
<dbReference type="PANTHER" id="PTHR42961:SF2">
    <property type="entry name" value="IRON-SULFUR PROTEIN NUBPL"/>
    <property type="match status" value="1"/>
</dbReference>
<dbReference type="Proteomes" id="UP001239019">
    <property type="component" value="Unassembled WGS sequence"/>
</dbReference>
<comment type="caution">
    <text evidence="7">The sequence shown here is derived from an EMBL/GenBank/DDBJ whole genome shotgun (WGS) entry which is preliminary data.</text>
</comment>
<keyword evidence="2 6" id="KW-0547">Nucleotide-binding</keyword>
<name>A0ABU0W601_9GAMM</name>
<dbReference type="HAMAP" id="MF_02040">
    <property type="entry name" value="Mrp_NBP35"/>
    <property type="match status" value="1"/>
</dbReference>
<dbReference type="Pfam" id="PF10609">
    <property type="entry name" value="ParA"/>
    <property type="match status" value="1"/>
</dbReference>
<evidence type="ECO:0000256" key="3">
    <source>
        <dbReference type="ARBA" id="ARBA00022840"/>
    </source>
</evidence>
<evidence type="ECO:0000256" key="6">
    <source>
        <dbReference type="HAMAP-Rule" id="MF_02040"/>
    </source>
</evidence>
<evidence type="ECO:0000313" key="8">
    <source>
        <dbReference type="Proteomes" id="UP001239019"/>
    </source>
</evidence>
<dbReference type="InterPro" id="IPR044304">
    <property type="entry name" value="NUBPL-like"/>
</dbReference>
<evidence type="ECO:0000256" key="2">
    <source>
        <dbReference type="ARBA" id="ARBA00022741"/>
    </source>
</evidence>
<proteinExistence type="inferred from homology"/>
<evidence type="ECO:0000256" key="4">
    <source>
        <dbReference type="ARBA" id="ARBA00023004"/>
    </source>
</evidence>
<feature type="binding site" evidence="6">
    <location>
        <begin position="103"/>
        <end position="110"/>
    </location>
    <ligand>
        <name>ATP</name>
        <dbReference type="ChEBI" id="CHEBI:30616"/>
    </ligand>
</feature>
<dbReference type="EMBL" id="JAVDDT010000003">
    <property type="protein sequence ID" value="MDQ2069453.1"/>
    <property type="molecule type" value="Genomic_DNA"/>
</dbReference>